<keyword evidence="4" id="KW-1185">Reference proteome</keyword>
<dbReference type="EMBL" id="MIKE01000011">
    <property type="protein sequence ID" value="OHT46278.1"/>
    <property type="molecule type" value="Genomic_DNA"/>
</dbReference>
<dbReference type="EMBL" id="MUHG01000002">
    <property type="protein sequence ID" value="OXB22237.1"/>
    <property type="molecule type" value="Genomic_DNA"/>
</dbReference>
<sequence length="80" mass="9555">MNLMNHLYGLIVRAVKDRDRIFKWSGSLKPDTKNSFKILFLGSLLFFNYKSEGKTNNCDFLADKYYIFVRQIMVRLFVHK</sequence>
<evidence type="ECO:0000313" key="1">
    <source>
        <dbReference type="EMBL" id="OHT46278.1"/>
    </source>
</evidence>
<name>A0A1S1J950_9FLAO</name>
<organism evidence="1 3">
    <name type="scientific">Flavobacterium tructae</name>
    <dbReference type="NCBI Taxonomy" id="1114873"/>
    <lineage>
        <taxon>Bacteria</taxon>
        <taxon>Pseudomonadati</taxon>
        <taxon>Bacteroidota</taxon>
        <taxon>Flavobacteriia</taxon>
        <taxon>Flavobacteriales</taxon>
        <taxon>Flavobacteriaceae</taxon>
        <taxon>Flavobacterium</taxon>
    </lineage>
</organism>
<dbReference type="AlphaFoldDB" id="A0A1S1J950"/>
<comment type="caution">
    <text evidence="1">The sequence shown here is derived from an EMBL/GenBank/DDBJ whole genome shotgun (WGS) entry which is preliminary data.</text>
</comment>
<reference evidence="1" key="1">
    <citation type="submission" date="2016-09" db="EMBL/GenBank/DDBJ databases">
        <authorList>
            <person name="Capua I."/>
            <person name="De Benedictis P."/>
            <person name="Joannis T."/>
            <person name="Lombin L.H."/>
            <person name="Cattoli G."/>
        </authorList>
    </citation>
    <scope>NUCLEOTIDE SEQUENCE [LARGE SCALE GENOMIC DNA]</scope>
    <source>
        <strain evidence="1">MSU</strain>
    </source>
</reference>
<dbReference type="STRING" id="1278819.BHE19_01860"/>
<accession>A0A1S1J950</accession>
<evidence type="ECO:0000313" key="3">
    <source>
        <dbReference type="Proteomes" id="UP000180252"/>
    </source>
</evidence>
<evidence type="ECO:0000313" key="4">
    <source>
        <dbReference type="Proteomes" id="UP000198319"/>
    </source>
</evidence>
<proteinExistence type="predicted"/>
<dbReference type="Proteomes" id="UP000198319">
    <property type="component" value="Unassembled WGS sequence"/>
</dbReference>
<evidence type="ECO:0000313" key="2">
    <source>
        <dbReference type="EMBL" id="OXB22237.1"/>
    </source>
</evidence>
<reference evidence="2 4" key="3">
    <citation type="submission" date="2016-11" db="EMBL/GenBank/DDBJ databases">
        <title>Whole genomes of Flavobacteriaceae.</title>
        <authorList>
            <person name="Stine C."/>
            <person name="Li C."/>
            <person name="Tadesse D."/>
        </authorList>
    </citation>
    <scope>NUCLEOTIDE SEQUENCE [LARGE SCALE GENOMIC DNA]</scope>
    <source>
        <strain evidence="2 4">ATCC BAA-2541</strain>
    </source>
</reference>
<reference evidence="3" key="2">
    <citation type="submission" date="2016-09" db="EMBL/GenBank/DDBJ databases">
        <authorList>
            <person name="Chen S."/>
            <person name="Walker E."/>
        </authorList>
    </citation>
    <scope>NUCLEOTIDE SEQUENCE [LARGE SCALE GENOMIC DNA]</scope>
    <source>
        <strain evidence="3">MSU</strain>
    </source>
</reference>
<dbReference type="Proteomes" id="UP000180252">
    <property type="component" value="Unassembled WGS sequence"/>
</dbReference>
<protein>
    <submittedName>
        <fullName evidence="1">Uncharacterized protein</fullName>
    </submittedName>
</protein>
<gene>
    <name evidence="2" type="ORF">B0A71_01890</name>
    <name evidence="1" type="ORF">BHE19_01860</name>
</gene>